<evidence type="ECO:0000259" key="7">
    <source>
        <dbReference type="Pfam" id="PF00707"/>
    </source>
</evidence>
<sequence>MPRCGFTNRGLTIATNPNFRDRRQREERAHRLNREIMAPEVRLTGPEGEAIGVVSIHEALRMAGDLDVDLVEIAAMANPPVCRLIDYGKFKYAEQKKAAEAKAKQTVIEIKEIKFRPGTDEGDYQIKMRNVRRFLEEGDKCKITLRYRGREITHQEIGMALLQRIRDELGDTIIVEQFPKLEGRQMIMMIAPGRKKAGGGAAKPAAEAAVPAPAAS</sequence>
<evidence type="ECO:0000259" key="8">
    <source>
        <dbReference type="Pfam" id="PF05198"/>
    </source>
</evidence>
<dbReference type="EMBL" id="VYSB01000010">
    <property type="protein sequence ID" value="MYZ52595.1"/>
    <property type="molecule type" value="Genomic_DNA"/>
</dbReference>
<dbReference type="FunFam" id="3.10.20.80:FF:000001">
    <property type="entry name" value="Translation initiation factor IF-3"/>
    <property type="match status" value="1"/>
</dbReference>
<dbReference type="InterPro" id="IPR019815">
    <property type="entry name" value="Translation_initiation_fac_3_C"/>
</dbReference>
<dbReference type="Gene3D" id="3.10.20.80">
    <property type="entry name" value="Translation initiation factor 3 (IF-3), N-terminal domain"/>
    <property type="match status" value="1"/>
</dbReference>
<dbReference type="PANTHER" id="PTHR10938">
    <property type="entry name" value="TRANSLATION INITIATION FACTOR IF-3"/>
    <property type="match status" value="1"/>
</dbReference>
<comment type="caution">
    <text evidence="10">The sequence shown here is derived from an EMBL/GenBank/DDBJ whole genome shotgun (WGS) entry which is preliminary data.</text>
</comment>
<dbReference type="GO" id="GO:0043022">
    <property type="term" value="F:ribosome binding"/>
    <property type="evidence" value="ECO:0007669"/>
    <property type="project" value="UniProtKB-ARBA"/>
</dbReference>
<dbReference type="InterPro" id="IPR036788">
    <property type="entry name" value="T_IF-3_C_sf"/>
</dbReference>
<dbReference type="SUPFAM" id="SSF55200">
    <property type="entry name" value="Translation initiation factor IF3, C-terminal domain"/>
    <property type="match status" value="1"/>
</dbReference>
<dbReference type="RefSeq" id="WP_105729207.1">
    <property type="nucleotide sequence ID" value="NZ_DAIPCI010000013.1"/>
</dbReference>
<keyword evidence="11" id="KW-1185">Reference proteome</keyword>
<gene>
    <name evidence="4 9" type="primary">infC</name>
    <name evidence="10" type="ORF">C6P61_07015</name>
    <name evidence="9" type="ORF">F5985_10705</name>
</gene>
<dbReference type="InterPro" id="IPR019813">
    <property type="entry name" value="Translation_initiation_fac3_CS"/>
</dbReference>
<protein>
    <recommendedName>
        <fullName evidence="4 5">Translation initiation factor IF-3</fullName>
    </recommendedName>
</protein>
<organism evidence="10 11">
    <name type="scientific">Malikia spinosa</name>
    <dbReference type="NCBI Taxonomy" id="86180"/>
    <lineage>
        <taxon>Bacteria</taxon>
        <taxon>Pseudomonadati</taxon>
        <taxon>Pseudomonadota</taxon>
        <taxon>Betaproteobacteria</taxon>
        <taxon>Burkholderiales</taxon>
        <taxon>Comamonadaceae</taxon>
        <taxon>Malikia</taxon>
    </lineage>
</organism>
<dbReference type="EMBL" id="PVLR01000016">
    <property type="protein sequence ID" value="PRD69375.1"/>
    <property type="molecule type" value="Genomic_DNA"/>
</dbReference>
<accession>A0A2S9KG66</accession>
<comment type="function">
    <text evidence="4 6">IF-3 binds to the 30S ribosomal subunit and shifts the equilibrium between 70S ribosomes and their 50S and 30S subunits in favor of the free subunits, thus enhancing the availability of 30S subunits on which protein synthesis initiation begins.</text>
</comment>
<dbReference type="Pfam" id="PF00707">
    <property type="entry name" value="IF3_C"/>
    <property type="match status" value="1"/>
</dbReference>
<name>A0A2S9KG66_9BURK</name>
<dbReference type="InterPro" id="IPR036787">
    <property type="entry name" value="T_IF-3_N_sf"/>
</dbReference>
<dbReference type="OrthoDB" id="9806014at2"/>
<dbReference type="Gene3D" id="3.30.110.10">
    <property type="entry name" value="Translation initiation factor 3 (IF-3), C-terminal domain"/>
    <property type="match status" value="1"/>
</dbReference>
<keyword evidence="3 4" id="KW-0648">Protein biosynthesis</keyword>
<dbReference type="NCBIfam" id="TIGR00168">
    <property type="entry name" value="infC"/>
    <property type="match status" value="1"/>
</dbReference>
<evidence type="ECO:0000256" key="4">
    <source>
        <dbReference type="HAMAP-Rule" id="MF_00080"/>
    </source>
</evidence>
<evidence type="ECO:0000256" key="2">
    <source>
        <dbReference type="ARBA" id="ARBA00022540"/>
    </source>
</evidence>
<evidence type="ECO:0000313" key="10">
    <source>
        <dbReference type="EMBL" id="PRD69375.1"/>
    </source>
</evidence>
<dbReference type="Proteomes" id="UP000481947">
    <property type="component" value="Unassembled WGS sequence"/>
</dbReference>
<evidence type="ECO:0000313" key="12">
    <source>
        <dbReference type="Proteomes" id="UP000481947"/>
    </source>
</evidence>
<dbReference type="GO" id="GO:0003743">
    <property type="term" value="F:translation initiation factor activity"/>
    <property type="evidence" value="ECO:0007669"/>
    <property type="project" value="UniProtKB-UniRule"/>
</dbReference>
<dbReference type="AlphaFoldDB" id="A0A2S9KG66"/>
<comment type="subcellular location">
    <subcellularLocation>
        <location evidence="4 6">Cytoplasm</location>
    </subcellularLocation>
</comment>
<proteinExistence type="inferred from homology"/>
<feature type="domain" description="Translation initiation factor 3 N-terminal" evidence="8">
    <location>
        <begin position="33"/>
        <end position="101"/>
    </location>
</feature>
<reference evidence="10 11" key="1">
    <citation type="submission" date="2018-03" db="EMBL/GenBank/DDBJ databases">
        <title>Comparative genomics illustrates the genes involved in a hyperalkaliphilic mechanisms of Serpentinomonas isolated from highly-alkaline calcium-rich serpentinized springs.</title>
        <authorList>
            <person name="Suzuki S."/>
            <person name="Ishii S."/>
            <person name="Walworth N."/>
            <person name="Bird L."/>
            <person name="Kuenen J.G."/>
            <person name="Nealson K.H."/>
        </authorList>
    </citation>
    <scope>NUCLEOTIDE SEQUENCE [LARGE SCALE GENOMIC DNA]</scope>
    <source>
        <strain evidence="10 11">83</strain>
    </source>
</reference>
<dbReference type="Proteomes" id="UP000238326">
    <property type="component" value="Unassembled WGS sequence"/>
</dbReference>
<dbReference type="InterPro" id="IPR001288">
    <property type="entry name" value="Translation_initiation_fac_3"/>
</dbReference>
<dbReference type="SUPFAM" id="SSF54364">
    <property type="entry name" value="Translation initiation factor IF3, N-terminal domain"/>
    <property type="match status" value="1"/>
</dbReference>
<comment type="subunit">
    <text evidence="4 6">Monomer.</text>
</comment>
<evidence type="ECO:0000256" key="3">
    <source>
        <dbReference type="ARBA" id="ARBA00022917"/>
    </source>
</evidence>
<reference evidence="9 12" key="2">
    <citation type="submission" date="2019-09" db="EMBL/GenBank/DDBJ databases">
        <title>Identification of Malikia spinosa a prominent benzene-, toluene-, and ethylbenzene-degrading bacterium: enrichment, isolation and whole genome sequencing.</title>
        <authorList>
            <person name="Tancsics A."/>
            <person name="Revesz F."/>
            <person name="Kriszt B."/>
        </authorList>
    </citation>
    <scope>NUCLEOTIDE SEQUENCE [LARGE SCALE GENOMIC DNA]</scope>
    <source>
        <strain evidence="9 12">AB6</strain>
    </source>
</reference>
<evidence type="ECO:0000256" key="5">
    <source>
        <dbReference type="NCBIfam" id="TIGR00168"/>
    </source>
</evidence>
<dbReference type="GO" id="GO:0032790">
    <property type="term" value="P:ribosome disassembly"/>
    <property type="evidence" value="ECO:0007669"/>
    <property type="project" value="TreeGrafter"/>
</dbReference>
<dbReference type="HAMAP" id="MF_00080">
    <property type="entry name" value="IF_3"/>
    <property type="match status" value="1"/>
</dbReference>
<keyword evidence="2 4" id="KW-0396">Initiation factor</keyword>
<evidence type="ECO:0000256" key="6">
    <source>
        <dbReference type="RuleBase" id="RU000646"/>
    </source>
</evidence>
<dbReference type="Pfam" id="PF05198">
    <property type="entry name" value="IF3_N"/>
    <property type="match status" value="1"/>
</dbReference>
<dbReference type="PROSITE" id="PS00938">
    <property type="entry name" value="IF3"/>
    <property type="match status" value="1"/>
</dbReference>
<keyword evidence="4" id="KW-0963">Cytoplasm</keyword>
<evidence type="ECO:0000313" key="9">
    <source>
        <dbReference type="EMBL" id="MYZ52595.1"/>
    </source>
</evidence>
<dbReference type="GO" id="GO:0016020">
    <property type="term" value="C:membrane"/>
    <property type="evidence" value="ECO:0007669"/>
    <property type="project" value="TreeGrafter"/>
</dbReference>
<comment type="similarity">
    <text evidence="1 4 6">Belongs to the IF-3 family.</text>
</comment>
<dbReference type="FunFam" id="3.30.110.10:FF:000001">
    <property type="entry name" value="Translation initiation factor IF-3"/>
    <property type="match status" value="1"/>
</dbReference>
<evidence type="ECO:0000256" key="1">
    <source>
        <dbReference type="ARBA" id="ARBA00005439"/>
    </source>
</evidence>
<dbReference type="InterPro" id="IPR019814">
    <property type="entry name" value="Translation_initiation_fac_3_N"/>
</dbReference>
<dbReference type="GO" id="GO:0005829">
    <property type="term" value="C:cytosol"/>
    <property type="evidence" value="ECO:0007669"/>
    <property type="project" value="TreeGrafter"/>
</dbReference>
<dbReference type="PANTHER" id="PTHR10938:SF0">
    <property type="entry name" value="TRANSLATION INITIATION FACTOR IF-3, MITOCHONDRIAL"/>
    <property type="match status" value="1"/>
</dbReference>
<evidence type="ECO:0000313" key="11">
    <source>
        <dbReference type="Proteomes" id="UP000238326"/>
    </source>
</evidence>
<feature type="domain" description="Translation initiation factor 3 C-terminal" evidence="7">
    <location>
        <begin position="108"/>
        <end position="192"/>
    </location>
</feature>